<dbReference type="SFLD" id="SFLDG01151">
    <property type="entry name" value="Main.2:_Nu-like"/>
    <property type="match status" value="1"/>
</dbReference>
<dbReference type="Pfam" id="PF00043">
    <property type="entry name" value="GST_C"/>
    <property type="match status" value="1"/>
</dbReference>
<feature type="domain" description="GST C-terminal" evidence="4">
    <location>
        <begin position="130"/>
        <end position="249"/>
    </location>
</feature>
<keyword evidence="2" id="KW-0808">Transferase</keyword>
<dbReference type="SFLD" id="SFLDS00019">
    <property type="entry name" value="Glutathione_Transferase_(cytos"/>
    <property type="match status" value="1"/>
</dbReference>
<name>D5WJZ5_PARAM</name>
<evidence type="ECO:0000256" key="1">
    <source>
        <dbReference type="ARBA" id="ARBA00007409"/>
    </source>
</evidence>
<dbReference type="CDD" id="cd03056">
    <property type="entry name" value="GST_N_4"/>
    <property type="match status" value="1"/>
</dbReference>
<dbReference type="InterPro" id="IPR010987">
    <property type="entry name" value="Glutathione-S-Trfase_C-like"/>
</dbReference>
<gene>
    <name evidence="5" type="ordered locus">BC1002_5628</name>
</gene>
<proteinExistence type="inferred from homology"/>
<protein>
    <submittedName>
        <fullName evidence="5">Glutathione S-transferase domain protein</fullName>
    </submittedName>
</protein>
<evidence type="ECO:0000256" key="2">
    <source>
        <dbReference type="ARBA" id="ARBA00022679"/>
    </source>
</evidence>
<dbReference type="eggNOG" id="COG0625">
    <property type="taxonomic scope" value="Bacteria"/>
</dbReference>
<comment type="similarity">
    <text evidence="1">Belongs to the GST superfamily.</text>
</comment>
<sequence length="249" mass="27178">MIVYLPRLEHARYAVIPVAVVQRVFFEPGTDAMPIAPKPTRPTRPIRLYTTPLSGHGHRVWLFLEMLQIPYETALVDMAAGENRKPEFLAISPFGQVPVIADGEVVLFDSNAILVYLAKRYGDTTWLPDDPLGAAAVQRWLSLAAGQIAYGPCSARLVTVFGAPLDHQTAKAIAVKLFDVIEPEFAAKAFAIGDQPTIADVAAYAYIAHAPEGGVSLEPYPNLRAWLRRVEALPHFVPMPATKAGLLAE</sequence>
<organism evidence="5 6">
    <name type="scientific">Paraburkholderia atlantica</name>
    <dbReference type="NCBI Taxonomy" id="2654982"/>
    <lineage>
        <taxon>Bacteria</taxon>
        <taxon>Pseudomonadati</taxon>
        <taxon>Pseudomonadota</taxon>
        <taxon>Betaproteobacteria</taxon>
        <taxon>Burkholderiales</taxon>
        <taxon>Burkholderiaceae</taxon>
        <taxon>Paraburkholderia</taxon>
    </lineage>
</organism>
<dbReference type="InterPro" id="IPR004046">
    <property type="entry name" value="GST_C"/>
</dbReference>
<dbReference type="AlphaFoldDB" id="D5WJZ5"/>
<dbReference type="Gene3D" id="1.20.1050.10">
    <property type="match status" value="1"/>
</dbReference>
<dbReference type="InterPro" id="IPR036249">
    <property type="entry name" value="Thioredoxin-like_sf"/>
</dbReference>
<evidence type="ECO:0000259" key="3">
    <source>
        <dbReference type="PROSITE" id="PS50404"/>
    </source>
</evidence>
<dbReference type="Gene3D" id="3.40.30.10">
    <property type="entry name" value="Glutaredoxin"/>
    <property type="match status" value="1"/>
</dbReference>
<feature type="domain" description="GST N-terminal" evidence="3">
    <location>
        <begin position="44"/>
        <end position="125"/>
    </location>
</feature>
<dbReference type="Proteomes" id="UP000002190">
    <property type="component" value="Chromosome 3"/>
</dbReference>
<dbReference type="InterPro" id="IPR040079">
    <property type="entry name" value="Glutathione_S-Trfase"/>
</dbReference>
<dbReference type="SUPFAM" id="SSF47616">
    <property type="entry name" value="GST C-terminal domain-like"/>
    <property type="match status" value="1"/>
</dbReference>
<accession>D5WJZ5</accession>
<evidence type="ECO:0000313" key="6">
    <source>
        <dbReference type="Proteomes" id="UP000002190"/>
    </source>
</evidence>
<dbReference type="PROSITE" id="PS50405">
    <property type="entry name" value="GST_CTER"/>
    <property type="match status" value="1"/>
</dbReference>
<dbReference type="CDD" id="cd03206">
    <property type="entry name" value="GST_C_7"/>
    <property type="match status" value="1"/>
</dbReference>
<dbReference type="PANTHER" id="PTHR44051">
    <property type="entry name" value="GLUTATHIONE S-TRANSFERASE-RELATED"/>
    <property type="match status" value="1"/>
</dbReference>
<reference evidence="5 6" key="2">
    <citation type="journal article" date="2012" name="J. Bacteriol.">
        <title>Genome Sequences of Burkholderia sp. Strains CCGE1002 and H160, Isolated from Legume Nodules in Mexico and Brazil.</title>
        <authorList>
            <person name="Ormeno-Orrillo E."/>
            <person name="Rogel M.A."/>
            <person name="Chueire L.M."/>
            <person name="Tiedje J.M."/>
            <person name="Martinez-Romero E."/>
            <person name="Hungria M."/>
        </authorList>
    </citation>
    <scope>NUCLEOTIDE SEQUENCE [LARGE SCALE GENOMIC DNA]</scope>
    <source>
        <strain evidence="5 6">CCGE1002</strain>
    </source>
</reference>
<dbReference type="PROSITE" id="PS50404">
    <property type="entry name" value="GST_NTER"/>
    <property type="match status" value="1"/>
</dbReference>
<dbReference type="FunFam" id="3.40.30.10:FF:000039">
    <property type="entry name" value="Glutathione S-transferase domain"/>
    <property type="match status" value="1"/>
</dbReference>
<evidence type="ECO:0000259" key="4">
    <source>
        <dbReference type="PROSITE" id="PS50405"/>
    </source>
</evidence>
<dbReference type="HOGENOM" id="CLU_011226_6_0_4"/>
<dbReference type="GO" id="GO:0016740">
    <property type="term" value="F:transferase activity"/>
    <property type="evidence" value="ECO:0007669"/>
    <property type="project" value="UniProtKB-KW"/>
</dbReference>
<dbReference type="InterPro" id="IPR004045">
    <property type="entry name" value="Glutathione_S-Trfase_N"/>
</dbReference>
<reference evidence="6" key="1">
    <citation type="submission" date="2010-04" db="EMBL/GenBank/DDBJ databases">
        <title>Complete sequence of chromosome 3 of Burkholderia sp. CCGE1002.</title>
        <authorList>
            <consortium name="US DOE Joint Genome Institute"/>
            <person name="Lucas S."/>
            <person name="Copeland A."/>
            <person name="Lapidus A."/>
            <person name="Cheng J.-F."/>
            <person name="Bruce D."/>
            <person name="Goodwin L."/>
            <person name="Pitluck S."/>
            <person name="Chertkov O."/>
            <person name="Detter J.C."/>
            <person name="Han C."/>
            <person name="Tapia R."/>
            <person name="Land M."/>
            <person name="Hauser L."/>
            <person name="Kyrpides N."/>
            <person name="Ovchinnikova G."/>
            <person name="Martinez-Romero E."/>
            <person name="Hernandez M.A.R."/>
            <person name="Tiedje J.M."/>
            <person name="Woyke T."/>
        </authorList>
    </citation>
    <scope>NUCLEOTIDE SEQUENCE [LARGE SCALE GENOMIC DNA]</scope>
    <source>
        <strain evidence="6">CCGE1002</strain>
    </source>
</reference>
<dbReference type="Pfam" id="PF13409">
    <property type="entry name" value="GST_N_2"/>
    <property type="match status" value="1"/>
</dbReference>
<dbReference type="PANTHER" id="PTHR44051:SF2">
    <property type="entry name" value="HYPOTHETICAL GLUTATHIONE S-TRANSFERASE LIKE PROTEIN"/>
    <property type="match status" value="1"/>
</dbReference>
<dbReference type="SUPFAM" id="SSF52833">
    <property type="entry name" value="Thioredoxin-like"/>
    <property type="match status" value="1"/>
</dbReference>
<evidence type="ECO:0000313" key="5">
    <source>
        <dbReference type="EMBL" id="ADG19541.1"/>
    </source>
</evidence>
<dbReference type="InterPro" id="IPR036282">
    <property type="entry name" value="Glutathione-S-Trfase_C_sf"/>
</dbReference>
<dbReference type="EMBL" id="CP002015">
    <property type="protein sequence ID" value="ADG19541.1"/>
    <property type="molecule type" value="Genomic_DNA"/>
</dbReference>
<dbReference type="KEGG" id="bge:BC1002_5628"/>
<dbReference type="STRING" id="640511.BC1002_5628"/>
<dbReference type="SFLD" id="SFLDG00358">
    <property type="entry name" value="Main_(cytGST)"/>
    <property type="match status" value="1"/>
</dbReference>